<feature type="domain" description="HTH merR-type" evidence="2">
    <location>
        <begin position="11"/>
        <end position="79"/>
    </location>
</feature>
<dbReference type="Proteomes" id="UP000004221">
    <property type="component" value="Unassembled WGS sequence"/>
</dbReference>
<dbReference type="CDD" id="cd00592">
    <property type="entry name" value="HTH_MerR-like"/>
    <property type="match status" value="1"/>
</dbReference>
<keyword evidence="1" id="KW-0238">DNA-binding</keyword>
<dbReference type="Gene3D" id="1.10.1660.10">
    <property type="match status" value="1"/>
</dbReference>
<evidence type="ECO:0000313" key="4">
    <source>
        <dbReference type="Proteomes" id="UP000004221"/>
    </source>
</evidence>
<reference evidence="3 4" key="1">
    <citation type="journal article" date="2012" name="ISME J.">
        <title>Nitrification expanded: discovery, physiology and genomics of a nitrite-oxidizing bacterium from the phylum Chloroflexi.</title>
        <authorList>
            <person name="Sorokin D.Y."/>
            <person name="Lucker S."/>
            <person name="Vejmelkova D."/>
            <person name="Kostrikina N.A."/>
            <person name="Kleerebezem R."/>
            <person name="Rijpstra W.I."/>
            <person name="Damste J.S."/>
            <person name="Le Paslier D."/>
            <person name="Muyzer G."/>
            <person name="Wagner M."/>
            <person name="van Loosdrecht M.C."/>
            <person name="Daims H."/>
        </authorList>
    </citation>
    <scope>NUCLEOTIDE SEQUENCE [LARGE SCALE GENOMIC DNA]</scope>
    <source>
        <strain evidence="4">none</strain>
    </source>
</reference>
<accession>I4ENM7</accession>
<dbReference type="OrthoDB" id="9791488at2"/>
<dbReference type="Pfam" id="PF13411">
    <property type="entry name" value="MerR_1"/>
    <property type="match status" value="1"/>
</dbReference>
<dbReference type="AlphaFoldDB" id="I4ENM7"/>
<evidence type="ECO:0000313" key="3">
    <source>
        <dbReference type="EMBL" id="CCF86290.1"/>
    </source>
</evidence>
<gene>
    <name evidence="3" type="ORF">NITHO_990005</name>
</gene>
<dbReference type="PROSITE" id="PS50937">
    <property type="entry name" value="HTH_MERR_2"/>
    <property type="match status" value="1"/>
</dbReference>
<proteinExistence type="predicted"/>
<dbReference type="GO" id="GO:0003677">
    <property type="term" value="F:DNA binding"/>
    <property type="evidence" value="ECO:0007669"/>
    <property type="project" value="UniProtKB-KW"/>
</dbReference>
<organism evidence="3 4">
    <name type="scientific">Nitrolancea hollandica Lb</name>
    <dbReference type="NCBI Taxonomy" id="1129897"/>
    <lineage>
        <taxon>Bacteria</taxon>
        <taxon>Pseudomonadati</taxon>
        <taxon>Thermomicrobiota</taxon>
        <taxon>Thermomicrobia</taxon>
        <taxon>Sphaerobacterales</taxon>
        <taxon>Sphaerobacterineae</taxon>
        <taxon>Sphaerobacteraceae</taxon>
        <taxon>Nitrolancea</taxon>
    </lineage>
</organism>
<comment type="caution">
    <text evidence="3">The sequence shown here is derived from an EMBL/GenBank/DDBJ whole genome shotgun (WGS) entry which is preliminary data.</text>
</comment>
<dbReference type="PANTHER" id="PTHR30204">
    <property type="entry name" value="REDOX-CYCLING DRUG-SENSING TRANSCRIPTIONAL ACTIVATOR SOXR"/>
    <property type="match status" value="1"/>
</dbReference>
<dbReference type="InterPro" id="IPR000551">
    <property type="entry name" value="MerR-type_HTH_dom"/>
</dbReference>
<dbReference type="SMART" id="SM00422">
    <property type="entry name" value="HTH_MERR"/>
    <property type="match status" value="1"/>
</dbReference>
<dbReference type="RefSeq" id="WP_008482024.1">
    <property type="nucleotide sequence ID" value="NZ_CAGS01000736.1"/>
</dbReference>
<dbReference type="SUPFAM" id="SSF46955">
    <property type="entry name" value="Putative DNA-binding domain"/>
    <property type="match status" value="1"/>
</dbReference>
<evidence type="ECO:0000259" key="2">
    <source>
        <dbReference type="PROSITE" id="PS50937"/>
    </source>
</evidence>
<dbReference type="InterPro" id="IPR009061">
    <property type="entry name" value="DNA-bd_dom_put_sf"/>
</dbReference>
<dbReference type="EMBL" id="CAGS01000736">
    <property type="protein sequence ID" value="CCF86290.1"/>
    <property type="molecule type" value="Genomic_DNA"/>
</dbReference>
<dbReference type="PANTHER" id="PTHR30204:SF93">
    <property type="entry name" value="HTH MERR-TYPE DOMAIN-CONTAINING PROTEIN"/>
    <property type="match status" value="1"/>
</dbReference>
<sequence>MTGSDLETPDAMTIRELAARSGVPARRIRYYVAEGLIAPPIGQGRAAHYRASHLSRLRKIRELRQANLGLEEIKRRLGEPETPDAQRSPASHTWRRWEILPGVELHTRADLEPEVAELARLFASLAREALAERLTGGSIRE</sequence>
<dbReference type="GO" id="GO:0003700">
    <property type="term" value="F:DNA-binding transcription factor activity"/>
    <property type="evidence" value="ECO:0007669"/>
    <property type="project" value="InterPro"/>
</dbReference>
<dbReference type="InterPro" id="IPR047057">
    <property type="entry name" value="MerR_fam"/>
</dbReference>
<keyword evidence="4" id="KW-1185">Reference proteome</keyword>
<name>I4ENM7_9BACT</name>
<protein>
    <submittedName>
        <fullName evidence="3">Transcriptional regulator, MerR family</fullName>
    </submittedName>
</protein>
<evidence type="ECO:0000256" key="1">
    <source>
        <dbReference type="ARBA" id="ARBA00023125"/>
    </source>
</evidence>